<dbReference type="EMBL" id="BMAR01000053">
    <property type="protein sequence ID" value="GFR51687.1"/>
    <property type="molecule type" value="Genomic_DNA"/>
</dbReference>
<evidence type="ECO:0000313" key="3">
    <source>
        <dbReference type="Proteomes" id="UP001054857"/>
    </source>
</evidence>
<feature type="region of interest" description="Disordered" evidence="1">
    <location>
        <begin position="185"/>
        <end position="225"/>
    </location>
</feature>
<comment type="caution">
    <text evidence="2">The sequence shown here is derived from an EMBL/GenBank/DDBJ whole genome shotgun (WGS) entry which is preliminary data.</text>
</comment>
<proteinExistence type="predicted"/>
<dbReference type="AlphaFoldDB" id="A0AAD3E391"/>
<name>A0AAD3E391_9CHLO</name>
<evidence type="ECO:0000256" key="1">
    <source>
        <dbReference type="SAM" id="MobiDB-lite"/>
    </source>
</evidence>
<organism evidence="2 3">
    <name type="scientific">Astrephomene gubernaculifera</name>
    <dbReference type="NCBI Taxonomy" id="47775"/>
    <lineage>
        <taxon>Eukaryota</taxon>
        <taxon>Viridiplantae</taxon>
        <taxon>Chlorophyta</taxon>
        <taxon>core chlorophytes</taxon>
        <taxon>Chlorophyceae</taxon>
        <taxon>CS clade</taxon>
        <taxon>Chlamydomonadales</taxon>
        <taxon>Astrephomenaceae</taxon>
        <taxon>Astrephomene</taxon>
    </lineage>
</organism>
<evidence type="ECO:0000313" key="2">
    <source>
        <dbReference type="EMBL" id="GFR51687.1"/>
    </source>
</evidence>
<keyword evidence="3" id="KW-1185">Reference proteome</keyword>
<accession>A0AAD3E391</accession>
<protein>
    <submittedName>
        <fullName evidence="2">Uncharacterized protein</fullName>
    </submittedName>
</protein>
<gene>
    <name evidence="2" type="ORF">Agub_g14130</name>
</gene>
<dbReference type="Proteomes" id="UP001054857">
    <property type="component" value="Unassembled WGS sequence"/>
</dbReference>
<feature type="non-terminal residue" evidence="2">
    <location>
        <position position="1"/>
    </location>
</feature>
<sequence length="263" mass="28691">DGALPAPLLAALRGALGPGGRFWREHGYGRVGYFSYMHELGSPALSAIHQAATLLHRLVSERFPAARAARFAEWWAHCRPHPSGHQLHFDSDDEGEGGVRNPFVSCVIYLTGGVGGPTLVTPQVLGGPLAPHGWLIYPRENRLGMFDATYLHGVLPGRGPSPRPGEFRITLMVAFWRDIQCRPRTDGLPGPSQPFPTSSPDSPPCRYSWMADLPPHPEGPEGWGPTAPVDAAPTFIDRVWERLDGQAVQPGAVQCYDECFQGF</sequence>
<reference evidence="2 3" key="1">
    <citation type="journal article" date="2021" name="Sci. Rep.">
        <title>Genome sequencing of the multicellular alga Astrephomene provides insights into convergent evolution of germ-soma differentiation.</title>
        <authorList>
            <person name="Yamashita S."/>
            <person name="Yamamoto K."/>
            <person name="Matsuzaki R."/>
            <person name="Suzuki S."/>
            <person name="Yamaguchi H."/>
            <person name="Hirooka S."/>
            <person name="Minakuchi Y."/>
            <person name="Miyagishima S."/>
            <person name="Kawachi M."/>
            <person name="Toyoda A."/>
            <person name="Nozaki H."/>
        </authorList>
    </citation>
    <scope>NUCLEOTIDE SEQUENCE [LARGE SCALE GENOMIC DNA]</scope>
    <source>
        <strain evidence="2 3">NIES-4017</strain>
    </source>
</reference>